<dbReference type="NCBIfam" id="TIGR01764">
    <property type="entry name" value="excise"/>
    <property type="match status" value="1"/>
</dbReference>
<dbReference type="InterPro" id="IPR010093">
    <property type="entry name" value="SinI_DNA-bd"/>
</dbReference>
<dbReference type="EMBL" id="LQZG01000002">
    <property type="protein sequence ID" value="OAB87931.1"/>
    <property type="molecule type" value="Genomic_DNA"/>
</dbReference>
<dbReference type="Proteomes" id="UP000076976">
    <property type="component" value="Unassembled WGS sequence"/>
</dbReference>
<proteinExistence type="predicted"/>
<dbReference type="Pfam" id="PF12728">
    <property type="entry name" value="HTH_17"/>
    <property type="match status" value="1"/>
</dbReference>
<dbReference type="RefSeq" id="WP_068273797.1">
    <property type="nucleotide sequence ID" value="NZ_LQZG01000002.1"/>
</dbReference>
<dbReference type="STRING" id="262209.AWH69_07890"/>
<protein>
    <recommendedName>
        <fullName evidence="1">Helix-turn-helix domain-containing protein</fullName>
    </recommendedName>
</protein>
<comment type="caution">
    <text evidence="2">The sequence shown here is derived from an EMBL/GenBank/DDBJ whole genome shotgun (WGS) entry which is preliminary data.</text>
</comment>
<organism evidence="2 3">
    <name type="scientific">Janibacter melonis</name>
    <dbReference type="NCBI Taxonomy" id="262209"/>
    <lineage>
        <taxon>Bacteria</taxon>
        <taxon>Bacillati</taxon>
        <taxon>Actinomycetota</taxon>
        <taxon>Actinomycetes</taxon>
        <taxon>Micrococcales</taxon>
        <taxon>Intrasporangiaceae</taxon>
        <taxon>Janibacter</taxon>
    </lineage>
</organism>
<dbReference type="GO" id="GO:0003677">
    <property type="term" value="F:DNA binding"/>
    <property type="evidence" value="ECO:0007669"/>
    <property type="project" value="InterPro"/>
</dbReference>
<accession>A0A176QE03</accession>
<dbReference type="AlphaFoldDB" id="A0A176QE03"/>
<evidence type="ECO:0000313" key="2">
    <source>
        <dbReference type="EMBL" id="OAB87931.1"/>
    </source>
</evidence>
<reference evidence="2 3" key="1">
    <citation type="submission" date="2016-01" db="EMBL/GenBank/DDBJ databases">
        <title>Janibacter melonis strain CD11_4 genome sequencing and assembly.</title>
        <authorList>
            <person name="Nair G.R."/>
            <person name="Kaur G."/>
            <person name="Chander A.M."/>
            <person name="Mayilraj S."/>
        </authorList>
    </citation>
    <scope>NUCLEOTIDE SEQUENCE [LARGE SCALE GENOMIC DNA]</scope>
    <source>
        <strain evidence="2 3">CD11-4</strain>
    </source>
</reference>
<evidence type="ECO:0000313" key="3">
    <source>
        <dbReference type="Proteomes" id="UP000076976"/>
    </source>
</evidence>
<dbReference type="InterPro" id="IPR041657">
    <property type="entry name" value="HTH_17"/>
</dbReference>
<name>A0A176QE03_9MICO</name>
<gene>
    <name evidence="2" type="ORF">AWH69_07890</name>
</gene>
<evidence type="ECO:0000259" key="1">
    <source>
        <dbReference type="Pfam" id="PF12728"/>
    </source>
</evidence>
<dbReference type="InterPro" id="IPR009061">
    <property type="entry name" value="DNA-bd_dom_put_sf"/>
</dbReference>
<feature type="domain" description="Helix-turn-helix" evidence="1">
    <location>
        <begin position="18"/>
        <end position="66"/>
    </location>
</feature>
<sequence>MHHAQTTDSPRPLEGDTLLTAREVAQLLRVSRTYVAQETRAGRLPVIRLGRSIRYRHSAVEHYLTQATDRGTQDGQG</sequence>
<dbReference type="SUPFAM" id="SSF46955">
    <property type="entry name" value="Putative DNA-binding domain"/>
    <property type="match status" value="1"/>
</dbReference>
<keyword evidence="3" id="KW-1185">Reference proteome</keyword>